<sequence length="441" mass="48783">MDKSHIYTDQSIRVGYGEYSVNRKHIVITKPHEGNIADITEVAIAAGQVLNGRNIAVYGMAALVDDSENPGRHHLASNATLVNEGIIEIHLNEMVKEFKEQIKSVPDDPKGTYRFIKCFAMAAGKDSMIINNGVIRIYFDQDIDSETPVYGETLLAGENSSIINNGEIHLLGNGSFATQARGIAVPANNMTIINNGKINLDMERASTIRILATTGLGGTIANYGSINVKSAGRIMTLARFANTHIINEGDINIISKARYIVNKVSFLYQSYPLACAFYEHSLPNKTPVPPIINNGSVTVHLEGCEESTPNAVAFGIYSEMVGNEEYVHRMENTGTIRVTKTGPYDFQIAELGANVQSVKNFPYIIEIGRWRTVDRDFAVTKDLFVCNSAVFDFSHACLCLDCSNYDRKLVAENLMYQCEEARKRGDTCELRHNENLRVEIA</sequence>
<dbReference type="Proteomes" id="UP000783796">
    <property type="component" value="Unassembled WGS sequence"/>
</dbReference>
<comment type="caution">
    <text evidence="1">The sequence shown here is derived from an EMBL/GenBank/DDBJ whole genome shotgun (WGS) entry which is preliminary data.</text>
</comment>
<protein>
    <submittedName>
        <fullName evidence="1">Carbohydrate-binding domain-containing protein</fullName>
    </submittedName>
</protein>
<proteinExistence type="predicted"/>
<gene>
    <name evidence="1" type="ORF">H9777_01955</name>
</gene>
<accession>A0A948T9X3</accession>
<dbReference type="AlphaFoldDB" id="A0A948T9X3"/>
<reference evidence="1" key="2">
    <citation type="submission" date="2021-04" db="EMBL/GenBank/DDBJ databases">
        <authorList>
            <person name="Gilroy R."/>
        </authorList>
    </citation>
    <scope>NUCLEOTIDE SEQUENCE</scope>
    <source>
        <strain evidence="1">G4-2901</strain>
    </source>
</reference>
<dbReference type="EMBL" id="JAHLFW010000018">
    <property type="protein sequence ID" value="MBU3837096.1"/>
    <property type="molecule type" value="Genomic_DNA"/>
</dbReference>
<reference evidence="1" key="1">
    <citation type="journal article" date="2021" name="PeerJ">
        <title>Extensive microbial diversity within the chicken gut microbiome revealed by metagenomics and culture.</title>
        <authorList>
            <person name="Gilroy R."/>
            <person name="Ravi A."/>
            <person name="Getino M."/>
            <person name="Pursley I."/>
            <person name="Horton D.L."/>
            <person name="Alikhan N.F."/>
            <person name="Baker D."/>
            <person name="Gharbi K."/>
            <person name="Hall N."/>
            <person name="Watson M."/>
            <person name="Adriaenssens E.M."/>
            <person name="Foster-Nyarko E."/>
            <person name="Jarju S."/>
            <person name="Secka A."/>
            <person name="Antonio M."/>
            <person name="Oren A."/>
            <person name="Chaudhuri R.R."/>
            <person name="La Ragione R."/>
            <person name="Hildebrand F."/>
            <person name="Pallen M.J."/>
        </authorList>
    </citation>
    <scope>NUCLEOTIDE SEQUENCE</scope>
    <source>
        <strain evidence="1">G4-2901</strain>
    </source>
</reference>
<organism evidence="1 2">
    <name type="scientific">Candidatus Phocaeicola faecigallinarum</name>
    <dbReference type="NCBI Taxonomy" id="2838732"/>
    <lineage>
        <taxon>Bacteria</taxon>
        <taxon>Pseudomonadati</taxon>
        <taxon>Bacteroidota</taxon>
        <taxon>Bacteroidia</taxon>
        <taxon>Bacteroidales</taxon>
        <taxon>Bacteroidaceae</taxon>
        <taxon>Phocaeicola</taxon>
    </lineage>
</organism>
<name>A0A948T9X3_9BACT</name>
<evidence type="ECO:0000313" key="2">
    <source>
        <dbReference type="Proteomes" id="UP000783796"/>
    </source>
</evidence>
<evidence type="ECO:0000313" key="1">
    <source>
        <dbReference type="EMBL" id="MBU3837096.1"/>
    </source>
</evidence>